<reference evidence="5" key="1">
    <citation type="journal article" date="2019" name="Int. J. Syst. Evol. Microbiol.">
        <title>The Global Catalogue of Microorganisms (GCM) 10K type strain sequencing project: providing services to taxonomists for standard genome sequencing and annotation.</title>
        <authorList>
            <consortium name="The Broad Institute Genomics Platform"/>
            <consortium name="The Broad Institute Genome Sequencing Center for Infectious Disease"/>
            <person name="Wu L."/>
            <person name="Ma J."/>
        </authorList>
    </citation>
    <scope>NUCLEOTIDE SEQUENCE [LARGE SCALE GENOMIC DNA]</scope>
    <source>
        <strain evidence="5">CGMCC 1.15043</strain>
    </source>
</reference>
<dbReference type="InterPro" id="IPR001647">
    <property type="entry name" value="HTH_TetR"/>
</dbReference>
<evidence type="ECO:0000256" key="1">
    <source>
        <dbReference type="ARBA" id="ARBA00023125"/>
    </source>
</evidence>
<evidence type="ECO:0000256" key="2">
    <source>
        <dbReference type="PROSITE-ProRule" id="PRU00335"/>
    </source>
</evidence>
<protein>
    <recommendedName>
        <fullName evidence="3">HTH tetR-type domain-containing protein</fullName>
    </recommendedName>
</protein>
<evidence type="ECO:0000313" key="4">
    <source>
        <dbReference type="EMBL" id="GGA05815.1"/>
    </source>
</evidence>
<evidence type="ECO:0000259" key="3">
    <source>
        <dbReference type="PROSITE" id="PS50977"/>
    </source>
</evidence>
<proteinExistence type="predicted"/>
<comment type="caution">
    <text evidence="4">The sequence shown here is derived from an EMBL/GenBank/DDBJ whole genome shotgun (WGS) entry which is preliminary data.</text>
</comment>
<sequence length="113" mass="12466">MNTTNRTIVSRRSRPAKAPLSKEVIIKTALELLRKEGSSGLSMRKIAKVLDTGPSSLYVYVTNLQELNDYVLDLGLEEVPLPDVYNDENKAFPLVGKGLICVGRRGFPPSFST</sequence>
<dbReference type="SUPFAM" id="SSF46689">
    <property type="entry name" value="Homeodomain-like"/>
    <property type="match status" value="1"/>
</dbReference>
<gene>
    <name evidence="4" type="ORF">GCM10008018_59690</name>
</gene>
<dbReference type="PROSITE" id="PS50977">
    <property type="entry name" value="HTH_TETR_2"/>
    <property type="match status" value="1"/>
</dbReference>
<keyword evidence="5" id="KW-1185">Reference proteome</keyword>
<evidence type="ECO:0000313" key="5">
    <source>
        <dbReference type="Proteomes" id="UP000615455"/>
    </source>
</evidence>
<name>A0ABQ1FBL3_9BACL</name>
<dbReference type="Proteomes" id="UP000615455">
    <property type="component" value="Unassembled WGS sequence"/>
</dbReference>
<feature type="DNA-binding region" description="H-T-H motif" evidence="2">
    <location>
        <begin position="42"/>
        <end position="61"/>
    </location>
</feature>
<dbReference type="Gene3D" id="1.10.357.10">
    <property type="entry name" value="Tetracycline Repressor, domain 2"/>
    <property type="match status" value="1"/>
</dbReference>
<dbReference type="Pfam" id="PF00440">
    <property type="entry name" value="TetR_N"/>
    <property type="match status" value="1"/>
</dbReference>
<feature type="domain" description="HTH tetR-type" evidence="3">
    <location>
        <begin position="19"/>
        <end position="79"/>
    </location>
</feature>
<organism evidence="4 5">
    <name type="scientific">Paenibacillus marchantiophytorum</name>
    <dbReference type="NCBI Taxonomy" id="1619310"/>
    <lineage>
        <taxon>Bacteria</taxon>
        <taxon>Bacillati</taxon>
        <taxon>Bacillota</taxon>
        <taxon>Bacilli</taxon>
        <taxon>Bacillales</taxon>
        <taxon>Paenibacillaceae</taxon>
        <taxon>Paenibacillus</taxon>
    </lineage>
</organism>
<keyword evidence="1 2" id="KW-0238">DNA-binding</keyword>
<dbReference type="EMBL" id="BMHE01000049">
    <property type="protein sequence ID" value="GGA05815.1"/>
    <property type="molecule type" value="Genomic_DNA"/>
</dbReference>
<accession>A0ABQ1FBL3</accession>
<dbReference type="InterPro" id="IPR009057">
    <property type="entry name" value="Homeodomain-like_sf"/>
</dbReference>